<dbReference type="InterPro" id="IPR045173">
    <property type="entry name" value="Cdt1"/>
</dbReference>
<dbReference type="GO" id="GO:0070182">
    <property type="term" value="F:DNA polymerase binding"/>
    <property type="evidence" value="ECO:0007669"/>
    <property type="project" value="TreeGrafter"/>
</dbReference>
<dbReference type="OrthoDB" id="341730at2759"/>
<dbReference type="CDD" id="cd08674">
    <property type="entry name" value="Cdt1_m"/>
    <property type="match status" value="1"/>
</dbReference>
<sequence length="462" mass="52993">MSKSEKQTVLPFQVVKKRSDDERKVKKRLTENTCIRPTTTPKSTSGKKEKGKDEADVAPPPPPQALQTTPTKSPSLSKFSTVEVHSPLKASPHKEVKRGIKRALKYDDLTSVTTTTKNLQLPYRYRLLKEKFRCANVALSMLENRKETCTFRKLKKAVEEMTRRNFEMKDIAQMKYLFPESLVLRQEKNVPGSLTKEEFNNYQLTISSNIIKWSPTVLLEREKIFHDKLLSQTKMHHQAYLSSLKPPVYVPDDKLCNWHVKFELGSVPDPPEAEIPRPPVNESYNSASDLLKQTELKLSSRVKTALEKLNKESPQSSESPIPEATPTGILKGVSPALIERIRKKEATKAAIAMTRSDETEKQLIMLSRLSEMCRIIRQLFVTEGKAAILWSHLLQKISDSHSSNLSPEQVEAHVELLMNTIPNWCYTVTARKSRYMKMKNKDMPQQKINDYIKKKEEQFEKS</sequence>
<dbReference type="Pfam" id="PF16679">
    <property type="entry name" value="CDT1_C"/>
    <property type="match status" value="1"/>
</dbReference>
<evidence type="ECO:0000256" key="1">
    <source>
        <dbReference type="ARBA" id="ARBA00008356"/>
    </source>
</evidence>
<dbReference type="EnsemblMetazoa" id="Aqu2.1.44240_001">
    <property type="protein sequence ID" value="Aqu2.1.44240_001"/>
    <property type="gene ID" value="Aqu2.1.44240"/>
</dbReference>
<protein>
    <recommendedName>
        <fullName evidence="4">CDT1 Geminin-binding domain-containing protein</fullName>
    </recommendedName>
</protein>
<organism evidence="5">
    <name type="scientific">Amphimedon queenslandica</name>
    <name type="common">Sponge</name>
    <dbReference type="NCBI Taxonomy" id="400682"/>
    <lineage>
        <taxon>Eukaryota</taxon>
        <taxon>Metazoa</taxon>
        <taxon>Porifera</taxon>
        <taxon>Demospongiae</taxon>
        <taxon>Heteroscleromorpha</taxon>
        <taxon>Haplosclerida</taxon>
        <taxon>Niphatidae</taxon>
        <taxon>Amphimedon</taxon>
    </lineage>
</organism>
<dbReference type="GO" id="GO:0071163">
    <property type="term" value="P:DNA replication preinitiation complex assembly"/>
    <property type="evidence" value="ECO:0007669"/>
    <property type="project" value="InterPro"/>
</dbReference>
<feature type="domain" description="CDT1 Geminin-binding" evidence="4">
    <location>
        <begin position="121"/>
        <end position="277"/>
    </location>
</feature>
<feature type="region of interest" description="Disordered" evidence="3">
    <location>
        <begin position="18"/>
        <end position="77"/>
    </location>
</feature>
<dbReference type="GO" id="GO:0000278">
    <property type="term" value="P:mitotic cell cycle"/>
    <property type="evidence" value="ECO:0007669"/>
    <property type="project" value="TreeGrafter"/>
</dbReference>
<comment type="similarity">
    <text evidence="1">Belongs to the Cdt1 family.</text>
</comment>
<dbReference type="InterPro" id="IPR038090">
    <property type="entry name" value="Cdt1_C_WH_dom_sf"/>
</dbReference>
<dbReference type="Pfam" id="PF08839">
    <property type="entry name" value="CDT1"/>
    <property type="match status" value="1"/>
</dbReference>
<dbReference type="PANTHER" id="PTHR28637:SF1">
    <property type="entry name" value="DNA REPLICATION FACTOR CDT1"/>
    <property type="match status" value="1"/>
</dbReference>
<dbReference type="GO" id="GO:0003677">
    <property type="term" value="F:DNA binding"/>
    <property type="evidence" value="ECO:0007669"/>
    <property type="project" value="InterPro"/>
</dbReference>
<accession>A0A1X7VWK4</accession>
<reference evidence="5" key="1">
    <citation type="submission" date="2017-05" db="UniProtKB">
        <authorList>
            <consortium name="EnsemblMetazoa"/>
        </authorList>
    </citation>
    <scope>IDENTIFICATION</scope>
</reference>
<evidence type="ECO:0000313" key="5">
    <source>
        <dbReference type="EnsemblMetazoa" id="Aqu2.1.44240_001"/>
    </source>
</evidence>
<dbReference type="OMA" id="TLPYSYK"/>
<dbReference type="GO" id="GO:0005634">
    <property type="term" value="C:nucleus"/>
    <property type="evidence" value="ECO:0007669"/>
    <property type="project" value="TreeGrafter"/>
</dbReference>
<dbReference type="eggNOG" id="KOG4762">
    <property type="taxonomic scope" value="Eukaryota"/>
</dbReference>
<name>A0A1X7VWK4_AMPQE</name>
<dbReference type="AlphaFoldDB" id="A0A1X7VWK4"/>
<dbReference type="InterPro" id="IPR036390">
    <property type="entry name" value="WH_DNA-bd_sf"/>
</dbReference>
<dbReference type="PANTHER" id="PTHR28637">
    <property type="entry name" value="DNA REPLICATION FACTOR CDT1"/>
    <property type="match status" value="1"/>
</dbReference>
<dbReference type="InterPro" id="IPR032054">
    <property type="entry name" value="Cdt1_C"/>
</dbReference>
<dbReference type="InterPro" id="IPR014939">
    <property type="entry name" value="CDT1_Gemini-bd-like"/>
</dbReference>
<dbReference type="CDD" id="cd08767">
    <property type="entry name" value="Cdt1_c"/>
    <property type="match status" value="1"/>
</dbReference>
<feature type="compositionally biased region" description="Basic and acidic residues" evidence="3">
    <location>
        <begin position="46"/>
        <end position="55"/>
    </location>
</feature>
<dbReference type="InParanoid" id="A0A1X7VWK4"/>
<evidence type="ECO:0000256" key="2">
    <source>
        <dbReference type="ARBA" id="ARBA00023306"/>
    </source>
</evidence>
<dbReference type="STRING" id="400682.A0A1X7VWK4"/>
<dbReference type="SUPFAM" id="SSF46785">
    <property type="entry name" value="Winged helix' DNA-binding domain"/>
    <property type="match status" value="1"/>
</dbReference>
<keyword evidence="2" id="KW-0131">Cell cycle</keyword>
<feature type="compositionally biased region" description="Basic and acidic residues" evidence="3">
    <location>
        <begin position="18"/>
        <end position="30"/>
    </location>
</feature>
<dbReference type="Gene3D" id="1.10.10.1420">
    <property type="entry name" value="DNA replication factor Cdt1, C-terminal WH domain"/>
    <property type="match status" value="1"/>
</dbReference>
<proteinExistence type="inferred from homology"/>
<dbReference type="SMART" id="SM01075">
    <property type="entry name" value="CDT1"/>
    <property type="match status" value="1"/>
</dbReference>
<dbReference type="GO" id="GO:0030174">
    <property type="term" value="P:regulation of DNA-templated DNA replication initiation"/>
    <property type="evidence" value="ECO:0007669"/>
    <property type="project" value="InterPro"/>
</dbReference>
<dbReference type="GO" id="GO:0000076">
    <property type="term" value="P:DNA replication checkpoint signaling"/>
    <property type="evidence" value="ECO:0007669"/>
    <property type="project" value="TreeGrafter"/>
</dbReference>
<evidence type="ECO:0000256" key="3">
    <source>
        <dbReference type="SAM" id="MobiDB-lite"/>
    </source>
</evidence>
<evidence type="ECO:0000259" key="4">
    <source>
        <dbReference type="SMART" id="SM01075"/>
    </source>
</evidence>